<feature type="repeat" description="WD" evidence="3">
    <location>
        <begin position="438"/>
        <end position="475"/>
    </location>
</feature>
<dbReference type="InterPro" id="IPR020472">
    <property type="entry name" value="WD40_PAC1"/>
</dbReference>
<dbReference type="InterPro" id="IPR036322">
    <property type="entry name" value="WD40_repeat_dom_sf"/>
</dbReference>
<dbReference type="Proteomes" id="UP000271624">
    <property type="component" value="Unassembled WGS sequence"/>
</dbReference>
<feature type="repeat" description="WD" evidence="3">
    <location>
        <begin position="681"/>
        <end position="715"/>
    </location>
</feature>
<reference evidence="4" key="2">
    <citation type="journal article" date="2019" name="Genome Biol. Evol.">
        <title>Day and night: Metabolic profiles and evolutionary relationships of six axenic non-marine cyanobacteria.</title>
        <authorList>
            <person name="Will S.E."/>
            <person name="Henke P."/>
            <person name="Boedeker C."/>
            <person name="Huang S."/>
            <person name="Brinkmann H."/>
            <person name="Rohde M."/>
            <person name="Jarek M."/>
            <person name="Friedl T."/>
            <person name="Seufert S."/>
            <person name="Schumacher M."/>
            <person name="Overmann J."/>
            <person name="Neumann-Schaal M."/>
            <person name="Petersen J."/>
        </authorList>
    </citation>
    <scope>NUCLEOTIDE SEQUENCE [LARGE SCALE GENOMIC DNA]</scope>
    <source>
        <strain evidence="4">PCC 7102</strain>
    </source>
</reference>
<dbReference type="SMART" id="SM00320">
    <property type="entry name" value="WD40"/>
    <property type="match status" value="7"/>
</dbReference>
<comment type="caution">
    <text evidence="4">The sequence shown here is derived from an EMBL/GenBank/DDBJ whole genome shotgun (WGS) entry which is preliminary data.</text>
</comment>
<keyword evidence="2" id="KW-0677">Repeat</keyword>
<dbReference type="CDD" id="cd00200">
    <property type="entry name" value="WD40"/>
    <property type="match status" value="1"/>
</dbReference>
<gene>
    <name evidence="4" type="ORF">DSM106972_097870</name>
</gene>
<dbReference type="InterPro" id="IPR019775">
    <property type="entry name" value="WD40_repeat_CS"/>
</dbReference>
<name>A0A3S1C003_9CYAN</name>
<dbReference type="PANTHER" id="PTHR22847:SF637">
    <property type="entry name" value="WD REPEAT DOMAIN 5B"/>
    <property type="match status" value="1"/>
</dbReference>
<evidence type="ECO:0000256" key="2">
    <source>
        <dbReference type="ARBA" id="ARBA00022737"/>
    </source>
</evidence>
<feature type="repeat" description="WD" evidence="3">
    <location>
        <begin position="555"/>
        <end position="596"/>
    </location>
</feature>
<evidence type="ECO:0000313" key="4">
    <source>
        <dbReference type="EMBL" id="RUS92892.1"/>
    </source>
</evidence>
<dbReference type="PROSITE" id="PS50294">
    <property type="entry name" value="WD_REPEATS_REGION"/>
    <property type="match status" value="7"/>
</dbReference>
<dbReference type="InterPro" id="IPR001680">
    <property type="entry name" value="WD40_rpt"/>
</dbReference>
<feature type="repeat" description="WD" evidence="3">
    <location>
        <begin position="513"/>
        <end position="554"/>
    </location>
</feature>
<evidence type="ECO:0008006" key="6">
    <source>
        <dbReference type="Google" id="ProtNLM"/>
    </source>
</evidence>
<dbReference type="PRINTS" id="PR00320">
    <property type="entry name" value="GPROTEINBRPT"/>
</dbReference>
<reference evidence="4" key="1">
    <citation type="submission" date="2018-12" db="EMBL/GenBank/DDBJ databases">
        <authorList>
            <person name="Will S."/>
            <person name="Neumann-Schaal M."/>
            <person name="Henke P."/>
        </authorList>
    </citation>
    <scope>NUCLEOTIDE SEQUENCE</scope>
    <source>
        <strain evidence="4">PCC 7102</strain>
    </source>
</reference>
<dbReference type="PROSITE" id="PS50082">
    <property type="entry name" value="WD_REPEATS_2"/>
    <property type="match status" value="7"/>
</dbReference>
<dbReference type="Pfam" id="PF00400">
    <property type="entry name" value="WD40"/>
    <property type="match status" value="7"/>
</dbReference>
<dbReference type="SUPFAM" id="SSF50978">
    <property type="entry name" value="WD40 repeat-like"/>
    <property type="match status" value="1"/>
</dbReference>
<evidence type="ECO:0000256" key="3">
    <source>
        <dbReference type="PROSITE-ProRule" id="PRU00221"/>
    </source>
</evidence>
<feature type="repeat" description="WD" evidence="3">
    <location>
        <begin position="639"/>
        <end position="680"/>
    </location>
</feature>
<protein>
    <recommendedName>
        <fullName evidence="6">Anaphase-promoting complex subunit 4 WD40 domain-containing protein</fullName>
    </recommendedName>
</protein>
<evidence type="ECO:0000313" key="5">
    <source>
        <dbReference type="Proteomes" id="UP000271624"/>
    </source>
</evidence>
<dbReference type="RefSeq" id="WP_233787003.1">
    <property type="nucleotide sequence ID" value="NZ_RSCL01000066.1"/>
</dbReference>
<sequence length="715" mass="79949">MKPEERKVEQNTSVYASEVTSGALKRRHFLKSFTKASVGTVIFLVSDFGQKNTTKIALAQSSENTGVSAFNLSPRLLYDYLSPALKGIGTGIGEFYRGIGEGAGSIARKTGEGIGEIPLGIGEGLRERLRYVISGEKARQKFSEYSQKQDAQTKLELIELIRDSMREFQDKAIDLKIKEIQGNWDLENWNGIISRKETEDILTEQKDCLLILLSPPRVSQDAPSSIRNNLEIELESTGTFLAQYYPERDKKHQVEFYSGYFKHPVSDINLEQLYKILAPIPTATIYINVTDYTCDFNVGYWGLNNSKISIFSSQTLYWERAKKKLISQGLDEIEALRMIRQSIVIGSKLLAAYTADIYYLNLDPYYQLQFARIASALSKEGLPQDFIRPYIDELKDLQKQIQQVYDKELKITADDVKEQETIKANAQKWRLVQTFLCSASVRAIAISPDGETFASGDDDKDIVLWDIKTRTLIRTLKGHSSFISSLAFSPDGQTLASGSWDNTIKLWNLKIYTLTGQSAVRSIAFSPDGQTLASASDDKSIKLWNLKTKELIRTITGHSNIVYSIAFSPDGQTIASGSFDKTVKLWDLNTGQLVRTFTGHSDWLMSVIFSPDGQTIASGSNDNTIKMWDLKKGDLIFTLEGHSNDVNSIAFSYDGKIIASGSEDTTIKLWSAKTGALLRTLEGHSEPILSIAFSQDGHTLISASKDKTVKIWQNI</sequence>
<dbReference type="PANTHER" id="PTHR22847">
    <property type="entry name" value="WD40 REPEAT PROTEIN"/>
    <property type="match status" value="1"/>
</dbReference>
<evidence type="ECO:0000256" key="1">
    <source>
        <dbReference type="ARBA" id="ARBA00022574"/>
    </source>
</evidence>
<dbReference type="PROSITE" id="PS00678">
    <property type="entry name" value="WD_REPEATS_1"/>
    <property type="match status" value="4"/>
</dbReference>
<keyword evidence="5" id="KW-1185">Reference proteome</keyword>
<organism evidence="4 5">
    <name type="scientific">Dulcicalothrix desertica PCC 7102</name>
    <dbReference type="NCBI Taxonomy" id="232991"/>
    <lineage>
        <taxon>Bacteria</taxon>
        <taxon>Bacillati</taxon>
        <taxon>Cyanobacteriota</taxon>
        <taxon>Cyanophyceae</taxon>
        <taxon>Nostocales</taxon>
        <taxon>Calotrichaceae</taxon>
        <taxon>Dulcicalothrix</taxon>
    </lineage>
</organism>
<dbReference type="Gene3D" id="2.130.10.10">
    <property type="entry name" value="YVTN repeat-like/Quinoprotein amine dehydrogenase"/>
    <property type="match status" value="3"/>
</dbReference>
<proteinExistence type="predicted"/>
<dbReference type="EMBL" id="RSCL01000066">
    <property type="protein sequence ID" value="RUS92892.1"/>
    <property type="molecule type" value="Genomic_DNA"/>
</dbReference>
<feature type="repeat" description="WD" evidence="3">
    <location>
        <begin position="476"/>
        <end position="510"/>
    </location>
</feature>
<dbReference type="AlphaFoldDB" id="A0A3S1C003"/>
<feature type="repeat" description="WD" evidence="3">
    <location>
        <begin position="597"/>
        <end position="638"/>
    </location>
</feature>
<dbReference type="InterPro" id="IPR015943">
    <property type="entry name" value="WD40/YVTN_repeat-like_dom_sf"/>
</dbReference>
<accession>A0A3S1C003</accession>
<keyword evidence="1 3" id="KW-0853">WD repeat</keyword>